<proteinExistence type="predicted"/>
<protein>
    <submittedName>
        <fullName evidence="2">DUF2829 domain-containing protein</fullName>
    </submittedName>
</protein>
<sequence length="89" mass="9718">MTAANLTFGGALEALKDGRRVARVGWNGKGMWLALVFGYDYNPDSRAGSVHALGCTKLPWIGMKTADEKFVPWLASQTDMLAEDWTVIA</sequence>
<dbReference type="AlphaFoldDB" id="A0A3N8QQD6"/>
<accession>A0A3N8QQD6</accession>
<organism evidence="2 3">
    <name type="scientific">Burkholderia contaminans</name>
    <dbReference type="NCBI Taxonomy" id="488447"/>
    <lineage>
        <taxon>Bacteria</taxon>
        <taxon>Pseudomonadati</taxon>
        <taxon>Pseudomonadota</taxon>
        <taxon>Betaproteobacteria</taxon>
        <taxon>Burkholderiales</taxon>
        <taxon>Burkholderiaceae</taxon>
        <taxon>Burkholderia</taxon>
        <taxon>Burkholderia cepacia complex</taxon>
    </lineage>
</organism>
<dbReference type="EMBL" id="QTQX01000013">
    <property type="protein sequence ID" value="RQT26037.1"/>
    <property type="molecule type" value="Genomic_DNA"/>
</dbReference>
<dbReference type="RefSeq" id="WP_124618504.1">
    <property type="nucleotide sequence ID" value="NZ_QTQX01000013.1"/>
</dbReference>
<evidence type="ECO:0000259" key="1">
    <source>
        <dbReference type="Pfam" id="PF11195"/>
    </source>
</evidence>
<dbReference type="InterPro" id="IPR021361">
    <property type="entry name" value="Tad2-like_dom"/>
</dbReference>
<feature type="domain" description="Thoeris anti-defense 2-like" evidence="1">
    <location>
        <begin position="7"/>
        <end position="88"/>
    </location>
</feature>
<name>A0A3N8QQD6_9BURK</name>
<dbReference type="Proteomes" id="UP000269271">
    <property type="component" value="Unassembled WGS sequence"/>
</dbReference>
<comment type="caution">
    <text evidence="2">The sequence shown here is derived from an EMBL/GenBank/DDBJ whole genome shotgun (WGS) entry which is preliminary data.</text>
</comment>
<gene>
    <name evidence="2" type="ORF">DF037_20315</name>
</gene>
<dbReference type="Pfam" id="PF11195">
    <property type="entry name" value="Tad2-like"/>
    <property type="match status" value="1"/>
</dbReference>
<reference evidence="2 3" key="1">
    <citation type="submission" date="2018-08" db="EMBL/GenBank/DDBJ databases">
        <title>Comparative analysis of Burkholderia isolates from Puerto Rico.</title>
        <authorList>
            <person name="Hall C."/>
            <person name="Sahl J."/>
            <person name="Wagner D."/>
        </authorList>
    </citation>
    <scope>NUCLEOTIDE SEQUENCE [LARGE SCALE GENOMIC DNA]</scope>
    <source>
        <strain evidence="2 3">Bp9001</strain>
    </source>
</reference>
<evidence type="ECO:0000313" key="2">
    <source>
        <dbReference type="EMBL" id="RQT26037.1"/>
    </source>
</evidence>
<evidence type="ECO:0000313" key="3">
    <source>
        <dbReference type="Proteomes" id="UP000269271"/>
    </source>
</evidence>